<dbReference type="Proteomes" id="UP001163739">
    <property type="component" value="Chromosome"/>
</dbReference>
<evidence type="ECO:0000256" key="1">
    <source>
        <dbReference type="SAM" id="Coils"/>
    </source>
</evidence>
<feature type="coiled-coil region" evidence="1">
    <location>
        <begin position="45"/>
        <end position="79"/>
    </location>
</feature>
<dbReference type="RefSeq" id="WP_265047279.1">
    <property type="nucleotide sequence ID" value="NZ_CP100390.1"/>
</dbReference>
<feature type="transmembrane region" description="Helical" evidence="2">
    <location>
        <begin position="20"/>
        <end position="41"/>
    </location>
</feature>
<keyword evidence="4" id="KW-1185">Reference proteome</keyword>
<keyword evidence="1" id="KW-0175">Coiled coil</keyword>
<reference evidence="3" key="1">
    <citation type="submission" date="2022-06" db="EMBL/GenBank/DDBJ databases">
        <title>Alkalimarinus sp. nov., isolated from gut of a Alitta virens.</title>
        <authorList>
            <person name="Yang A.I."/>
            <person name="Shin N.-R."/>
        </authorList>
    </citation>
    <scope>NUCLEOTIDE SEQUENCE</scope>
    <source>
        <strain evidence="3">A2M4</strain>
    </source>
</reference>
<proteinExistence type="predicted"/>
<dbReference type="InterPro" id="IPR007813">
    <property type="entry name" value="PilN"/>
</dbReference>
<dbReference type="EMBL" id="CP100390">
    <property type="protein sequence ID" value="UZE95789.1"/>
    <property type="molecule type" value="Genomic_DNA"/>
</dbReference>
<gene>
    <name evidence="3" type="ORF">NKI27_17295</name>
</gene>
<name>A0ABY6N128_9ALTE</name>
<keyword evidence="2" id="KW-0812">Transmembrane</keyword>
<keyword evidence="2" id="KW-0472">Membrane</keyword>
<accession>A0ABY6N128</accession>
<dbReference type="Pfam" id="PF05137">
    <property type="entry name" value="PilN"/>
    <property type="match status" value="1"/>
</dbReference>
<evidence type="ECO:0000313" key="4">
    <source>
        <dbReference type="Proteomes" id="UP001163739"/>
    </source>
</evidence>
<protein>
    <submittedName>
        <fullName evidence="3">PilN domain-containing protein</fullName>
    </submittedName>
</protein>
<evidence type="ECO:0000256" key="2">
    <source>
        <dbReference type="SAM" id="Phobius"/>
    </source>
</evidence>
<evidence type="ECO:0000313" key="3">
    <source>
        <dbReference type="EMBL" id="UZE95789.1"/>
    </source>
</evidence>
<organism evidence="3 4">
    <name type="scientific">Alkalimarinus alittae</name>
    <dbReference type="NCBI Taxonomy" id="2961619"/>
    <lineage>
        <taxon>Bacteria</taxon>
        <taxon>Pseudomonadati</taxon>
        <taxon>Pseudomonadota</taxon>
        <taxon>Gammaproteobacteria</taxon>
        <taxon>Alteromonadales</taxon>
        <taxon>Alteromonadaceae</taxon>
        <taxon>Alkalimarinus</taxon>
    </lineage>
</organism>
<keyword evidence="2" id="KW-1133">Transmembrane helix</keyword>
<sequence>MQQINLYTQELKPKQVVLPLSQMVAGLSVLLAILIIIFFFYRAELSELEAQVPAKKSSFEQLQRQVLTKEETLKGMQKDESLITLNHKLNQQVMARKELLSKLGSVVTANPYPFSDLLTGLARQRVDQLWLTRIRFDNGGRTVGLQGKTLQADAVPHYIQMLRGEPLLLGRSFDLFQLMTDDDQTKMLHFTLSSSFFSEGEAP</sequence>